<evidence type="ECO:0000313" key="12">
    <source>
        <dbReference type="Proteomes" id="UP000317893"/>
    </source>
</evidence>
<feature type="transmembrane region" description="Helical" evidence="8">
    <location>
        <begin position="236"/>
        <end position="255"/>
    </location>
</feature>
<dbReference type="SUPFAM" id="SSF161098">
    <property type="entry name" value="MetI-like"/>
    <property type="match status" value="2"/>
</dbReference>
<dbReference type="Pfam" id="PF00528">
    <property type="entry name" value="BPD_transp_1"/>
    <property type="match status" value="2"/>
</dbReference>
<feature type="transmembrane region" description="Helical" evidence="8">
    <location>
        <begin position="194"/>
        <end position="216"/>
    </location>
</feature>
<sequence>MSAPVLTPGPVAGAAPSGRAGRRGLPASGAGLLALVVGLLSLVPLAVVVQALATTPWATTRALVLRPRTLELLTNTAALVGGAVTLSLVLGVGAAWLVTRTDLPASRFWHAALVAPLAVPAFVSAYAWSSVLPTADGYDGALLVTTLAYAPLVYVPVAAALRGLDPAQAEVASALGLSPAAAFRRVTLPQLRPALLGGALLVALHLVAEFGALALLRFPTLSTAVYDQFRSSFSGPASTSMAAVLVVVSLVLLGGELGLQGRGRYAAVGRGATRPVAPVRLGARRVPALLALTALVAASVLVPLVVIGRWWLDGSSSSVDPGLLLGTAASSLGLGLVAALVVVLAAVPVAWLAVRRPGPLSVLVERLTFLGTGLPGIVVALSLVTVGLRVVPGLYQSPVMLVAAYGVLFLPRAVVSLTAGLKQLPPVVEEAAATLGLRPLSVLRRVVLPALAPAAGAGAALVFLGASTELTATLLLSPLGTRTLATEFWSHSSAVEYGAAAPYAALLVLLCAPAAWLVARGGNDATRRLP</sequence>
<evidence type="ECO:0000256" key="1">
    <source>
        <dbReference type="ARBA" id="ARBA00004429"/>
    </source>
</evidence>
<feature type="region of interest" description="Disordered" evidence="9">
    <location>
        <begin position="1"/>
        <end position="20"/>
    </location>
</feature>
<dbReference type="InterPro" id="IPR035906">
    <property type="entry name" value="MetI-like_sf"/>
</dbReference>
<keyword evidence="6 8" id="KW-1133">Transmembrane helix</keyword>
<dbReference type="PANTHER" id="PTHR43357:SF3">
    <property type="entry name" value="FE(3+)-TRANSPORT SYSTEM PERMEASE PROTEIN FBPB 2"/>
    <property type="match status" value="1"/>
</dbReference>
<feature type="transmembrane region" description="Helical" evidence="8">
    <location>
        <begin position="446"/>
        <end position="466"/>
    </location>
</feature>
<evidence type="ECO:0000259" key="10">
    <source>
        <dbReference type="PROSITE" id="PS50928"/>
    </source>
</evidence>
<dbReference type="PANTHER" id="PTHR43357">
    <property type="entry name" value="INNER MEMBRANE ABC TRANSPORTER PERMEASE PROTEIN YDCV"/>
    <property type="match status" value="1"/>
</dbReference>
<keyword evidence="2 8" id="KW-0813">Transport</keyword>
<feature type="domain" description="ABC transmembrane type-1" evidence="10">
    <location>
        <begin position="328"/>
        <end position="518"/>
    </location>
</feature>
<protein>
    <submittedName>
        <fullName evidence="11">Iron(III) transport system permease protein</fullName>
    </submittedName>
</protein>
<feature type="transmembrane region" description="Helical" evidence="8">
    <location>
        <begin position="332"/>
        <end position="354"/>
    </location>
</feature>
<evidence type="ECO:0000256" key="8">
    <source>
        <dbReference type="RuleBase" id="RU363032"/>
    </source>
</evidence>
<feature type="domain" description="ABC transmembrane type-1" evidence="10">
    <location>
        <begin position="73"/>
        <end position="254"/>
    </location>
</feature>
<evidence type="ECO:0000256" key="6">
    <source>
        <dbReference type="ARBA" id="ARBA00022989"/>
    </source>
</evidence>
<evidence type="ECO:0000256" key="3">
    <source>
        <dbReference type="ARBA" id="ARBA00022475"/>
    </source>
</evidence>
<feature type="transmembrane region" description="Helical" evidence="8">
    <location>
        <begin position="500"/>
        <end position="519"/>
    </location>
</feature>
<dbReference type="Gene3D" id="1.10.3720.10">
    <property type="entry name" value="MetI-like"/>
    <property type="match status" value="2"/>
</dbReference>
<feature type="transmembrane region" description="Helical" evidence="8">
    <location>
        <begin position="73"/>
        <end position="96"/>
    </location>
</feature>
<dbReference type="GO" id="GO:0055085">
    <property type="term" value="P:transmembrane transport"/>
    <property type="evidence" value="ECO:0007669"/>
    <property type="project" value="InterPro"/>
</dbReference>
<comment type="subcellular location">
    <subcellularLocation>
        <location evidence="1">Cell inner membrane</location>
        <topology evidence="1">Multi-pass membrane protein</topology>
    </subcellularLocation>
    <subcellularLocation>
        <location evidence="8">Cell membrane</location>
        <topology evidence="8">Multi-pass membrane protein</topology>
    </subcellularLocation>
</comment>
<evidence type="ECO:0000256" key="7">
    <source>
        <dbReference type="ARBA" id="ARBA00023136"/>
    </source>
</evidence>
<feature type="compositionally biased region" description="Low complexity" evidence="9">
    <location>
        <begin position="8"/>
        <end position="20"/>
    </location>
</feature>
<keyword evidence="5 8" id="KW-0812">Transmembrane</keyword>
<dbReference type="InterPro" id="IPR000515">
    <property type="entry name" value="MetI-like"/>
</dbReference>
<organism evidence="11 12">
    <name type="scientific">Lapillicoccus jejuensis</name>
    <dbReference type="NCBI Taxonomy" id="402171"/>
    <lineage>
        <taxon>Bacteria</taxon>
        <taxon>Bacillati</taxon>
        <taxon>Actinomycetota</taxon>
        <taxon>Actinomycetes</taxon>
        <taxon>Micrococcales</taxon>
        <taxon>Intrasporangiaceae</taxon>
        <taxon>Lapillicoccus</taxon>
    </lineage>
</organism>
<feature type="transmembrane region" description="Helical" evidence="8">
    <location>
        <begin position="289"/>
        <end position="312"/>
    </location>
</feature>
<comment type="similarity">
    <text evidence="8">Belongs to the binding-protein-dependent transport system permease family.</text>
</comment>
<dbReference type="AlphaFoldDB" id="A0A542E1U1"/>
<keyword evidence="12" id="KW-1185">Reference proteome</keyword>
<dbReference type="EMBL" id="VFMN01000001">
    <property type="protein sequence ID" value="TQJ09311.1"/>
    <property type="molecule type" value="Genomic_DNA"/>
</dbReference>
<keyword evidence="7 8" id="KW-0472">Membrane</keyword>
<dbReference type="Proteomes" id="UP000317893">
    <property type="component" value="Unassembled WGS sequence"/>
</dbReference>
<evidence type="ECO:0000256" key="2">
    <source>
        <dbReference type="ARBA" id="ARBA00022448"/>
    </source>
</evidence>
<feature type="transmembrane region" description="Helical" evidence="8">
    <location>
        <begin position="32"/>
        <end position="53"/>
    </location>
</feature>
<accession>A0A542E1U1</accession>
<proteinExistence type="inferred from homology"/>
<evidence type="ECO:0000256" key="4">
    <source>
        <dbReference type="ARBA" id="ARBA00022519"/>
    </source>
</evidence>
<name>A0A542E1U1_9MICO</name>
<dbReference type="CDD" id="cd06261">
    <property type="entry name" value="TM_PBP2"/>
    <property type="match status" value="2"/>
</dbReference>
<evidence type="ECO:0000256" key="9">
    <source>
        <dbReference type="SAM" id="MobiDB-lite"/>
    </source>
</evidence>
<comment type="caution">
    <text evidence="11">The sequence shown here is derived from an EMBL/GenBank/DDBJ whole genome shotgun (WGS) entry which is preliminary data.</text>
</comment>
<feature type="transmembrane region" description="Helical" evidence="8">
    <location>
        <begin position="108"/>
        <end position="128"/>
    </location>
</feature>
<evidence type="ECO:0000256" key="5">
    <source>
        <dbReference type="ARBA" id="ARBA00022692"/>
    </source>
</evidence>
<dbReference type="RefSeq" id="WP_246061182.1">
    <property type="nucleotide sequence ID" value="NZ_BAAAPR010000014.1"/>
</dbReference>
<feature type="transmembrane region" description="Helical" evidence="8">
    <location>
        <begin position="394"/>
        <end position="415"/>
    </location>
</feature>
<keyword evidence="4" id="KW-0997">Cell inner membrane</keyword>
<dbReference type="PROSITE" id="PS50928">
    <property type="entry name" value="ABC_TM1"/>
    <property type="match status" value="2"/>
</dbReference>
<evidence type="ECO:0000313" key="11">
    <source>
        <dbReference type="EMBL" id="TQJ09311.1"/>
    </source>
</evidence>
<reference evidence="11 12" key="1">
    <citation type="submission" date="2019-06" db="EMBL/GenBank/DDBJ databases">
        <title>Sequencing the genomes of 1000 actinobacteria strains.</title>
        <authorList>
            <person name="Klenk H.-P."/>
        </authorList>
    </citation>
    <scope>NUCLEOTIDE SEQUENCE [LARGE SCALE GENOMIC DNA]</scope>
    <source>
        <strain evidence="11 12">DSM 18607</strain>
    </source>
</reference>
<feature type="transmembrane region" description="Helical" evidence="8">
    <location>
        <begin position="140"/>
        <end position="161"/>
    </location>
</feature>
<dbReference type="GO" id="GO:0005886">
    <property type="term" value="C:plasma membrane"/>
    <property type="evidence" value="ECO:0007669"/>
    <property type="project" value="UniProtKB-SubCell"/>
</dbReference>
<feature type="transmembrane region" description="Helical" evidence="8">
    <location>
        <begin position="366"/>
        <end position="388"/>
    </location>
</feature>
<gene>
    <name evidence="11" type="ORF">FB458_2421</name>
</gene>
<keyword evidence="3" id="KW-1003">Cell membrane</keyword>